<feature type="compositionally biased region" description="Basic and acidic residues" evidence="3">
    <location>
        <begin position="1"/>
        <end position="23"/>
    </location>
</feature>
<evidence type="ECO:0000256" key="2">
    <source>
        <dbReference type="ARBA" id="ARBA00023002"/>
    </source>
</evidence>
<name>A0A2T8FB19_9ACTN</name>
<dbReference type="OrthoDB" id="9809287at2"/>
<organism evidence="4 5">
    <name type="scientific">Nocardioides gansuensis</name>
    <dbReference type="NCBI Taxonomy" id="2138300"/>
    <lineage>
        <taxon>Bacteria</taxon>
        <taxon>Bacillati</taxon>
        <taxon>Actinomycetota</taxon>
        <taxon>Actinomycetes</taxon>
        <taxon>Propionibacteriales</taxon>
        <taxon>Nocardioidaceae</taxon>
        <taxon>Nocardioides</taxon>
    </lineage>
</organism>
<evidence type="ECO:0000256" key="3">
    <source>
        <dbReference type="SAM" id="MobiDB-lite"/>
    </source>
</evidence>
<dbReference type="InterPro" id="IPR020904">
    <property type="entry name" value="Sc_DH/Rdtase_CS"/>
</dbReference>
<dbReference type="SUPFAM" id="SSF51735">
    <property type="entry name" value="NAD(P)-binding Rossmann-fold domains"/>
    <property type="match status" value="1"/>
</dbReference>
<dbReference type="InterPro" id="IPR002347">
    <property type="entry name" value="SDR_fam"/>
</dbReference>
<proteinExistence type="inferred from homology"/>
<protein>
    <submittedName>
        <fullName evidence="4">NAD(P)-dependent dehydrogenase</fullName>
    </submittedName>
</protein>
<comment type="caution">
    <text evidence="4">The sequence shown here is derived from an EMBL/GenBank/DDBJ whole genome shotgun (WGS) entry which is preliminary data.</text>
</comment>
<accession>A0A2T8FB19</accession>
<dbReference type="Proteomes" id="UP000246018">
    <property type="component" value="Unassembled WGS sequence"/>
</dbReference>
<dbReference type="PANTHER" id="PTHR48107:SF16">
    <property type="entry name" value="NADPH-DEPENDENT ALDEHYDE REDUCTASE 1, CHLOROPLASTIC"/>
    <property type="match status" value="1"/>
</dbReference>
<dbReference type="FunFam" id="3.40.50.720:FF:000084">
    <property type="entry name" value="Short-chain dehydrogenase reductase"/>
    <property type="match status" value="1"/>
</dbReference>
<dbReference type="RefSeq" id="WP_116572324.1">
    <property type="nucleotide sequence ID" value="NZ_QDGZ01000004.1"/>
</dbReference>
<sequence length="305" mass="32098">MPEAAKPDVVRRAESMVRKDDKGGFPPQEQDPPGLTGRMDPIPDHGEETWVGRDRLTGLKALVTGADSGIGRAVAIAFAREGADVAISYLEAEQEDAEETARLVREAGRNAVLVPGDLVERETCEQVVTDAVEGLGGLDILVNNAGFHWARDGDALDGLTPETVERTLRTNFDAILWLCKAAAPHLGDGASIINTSSVQAYDPSTPLLDYAATKAAVNNLTVNLAAALGPRGIRVNAVAPGPVWTPLQPATRRAQDVEKFGAETPLGRAAQPSELAGAYVFLASPEEASYVSGTVIGVTGGRPVF</sequence>
<dbReference type="PROSITE" id="PS00061">
    <property type="entry name" value="ADH_SHORT"/>
    <property type="match status" value="1"/>
</dbReference>
<keyword evidence="5" id="KW-1185">Reference proteome</keyword>
<dbReference type="EMBL" id="QDGZ01000004">
    <property type="protein sequence ID" value="PVG82893.1"/>
    <property type="molecule type" value="Genomic_DNA"/>
</dbReference>
<gene>
    <name evidence="4" type="ORF">DDE18_11110</name>
</gene>
<evidence type="ECO:0000313" key="4">
    <source>
        <dbReference type="EMBL" id="PVG82893.1"/>
    </source>
</evidence>
<evidence type="ECO:0000313" key="5">
    <source>
        <dbReference type="Proteomes" id="UP000246018"/>
    </source>
</evidence>
<dbReference type="PRINTS" id="PR00080">
    <property type="entry name" value="SDRFAMILY"/>
</dbReference>
<dbReference type="GO" id="GO:0016614">
    <property type="term" value="F:oxidoreductase activity, acting on CH-OH group of donors"/>
    <property type="evidence" value="ECO:0007669"/>
    <property type="project" value="UniProtKB-ARBA"/>
</dbReference>
<dbReference type="PANTHER" id="PTHR48107">
    <property type="entry name" value="NADPH-DEPENDENT ALDEHYDE REDUCTASE-LIKE PROTEIN, CHLOROPLASTIC-RELATED"/>
    <property type="match status" value="1"/>
</dbReference>
<feature type="region of interest" description="Disordered" evidence="3">
    <location>
        <begin position="1"/>
        <end position="40"/>
    </location>
</feature>
<reference evidence="4 5" key="1">
    <citation type="submission" date="2018-04" db="EMBL/GenBank/DDBJ databases">
        <title>Genome of Nocardioides gansuensis WSJ-1.</title>
        <authorList>
            <person name="Wu S."/>
            <person name="Wang G."/>
        </authorList>
    </citation>
    <scope>NUCLEOTIDE SEQUENCE [LARGE SCALE GENOMIC DNA]</scope>
    <source>
        <strain evidence="4 5">WSJ-1</strain>
    </source>
</reference>
<dbReference type="AlphaFoldDB" id="A0A2T8FB19"/>
<keyword evidence="2" id="KW-0560">Oxidoreductase</keyword>
<dbReference type="Gene3D" id="3.40.50.720">
    <property type="entry name" value="NAD(P)-binding Rossmann-like Domain"/>
    <property type="match status" value="1"/>
</dbReference>
<evidence type="ECO:0000256" key="1">
    <source>
        <dbReference type="ARBA" id="ARBA00006484"/>
    </source>
</evidence>
<dbReference type="Pfam" id="PF13561">
    <property type="entry name" value="adh_short_C2"/>
    <property type="match status" value="1"/>
</dbReference>
<comment type="similarity">
    <text evidence="1">Belongs to the short-chain dehydrogenases/reductases (SDR) family.</text>
</comment>
<dbReference type="PRINTS" id="PR00081">
    <property type="entry name" value="GDHRDH"/>
</dbReference>
<dbReference type="InterPro" id="IPR036291">
    <property type="entry name" value="NAD(P)-bd_dom_sf"/>
</dbReference>